<accession>A0A4W6EL56</accession>
<dbReference type="Gene3D" id="3.10.100.10">
    <property type="entry name" value="Mannose-Binding Protein A, subunit A"/>
    <property type="match status" value="1"/>
</dbReference>
<dbReference type="InterPro" id="IPR016187">
    <property type="entry name" value="CTDL_fold"/>
</dbReference>
<dbReference type="SMART" id="SM00034">
    <property type="entry name" value="CLECT"/>
    <property type="match status" value="1"/>
</dbReference>
<evidence type="ECO:0000313" key="4">
    <source>
        <dbReference type="Proteomes" id="UP000314980"/>
    </source>
</evidence>
<name>A0A4W6EL56_LATCA</name>
<evidence type="ECO:0000256" key="1">
    <source>
        <dbReference type="ARBA" id="ARBA00023157"/>
    </source>
</evidence>
<dbReference type="InterPro" id="IPR018378">
    <property type="entry name" value="C-type_lectin_CS"/>
</dbReference>
<dbReference type="Pfam" id="PF00059">
    <property type="entry name" value="Lectin_C"/>
    <property type="match status" value="1"/>
</dbReference>
<dbReference type="InterPro" id="IPR016186">
    <property type="entry name" value="C-type_lectin-like/link_sf"/>
</dbReference>
<protein>
    <recommendedName>
        <fullName evidence="2">C-type lectin domain-containing protein</fullName>
    </recommendedName>
</protein>
<proteinExistence type="predicted"/>
<evidence type="ECO:0000259" key="2">
    <source>
        <dbReference type="PROSITE" id="PS50041"/>
    </source>
</evidence>
<evidence type="ECO:0000313" key="3">
    <source>
        <dbReference type="Ensembl" id="ENSLCAP00010038573.1"/>
    </source>
</evidence>
<feature type="domain" description="C-type lectin" evidence="2">
    <location>
        <begin position="21"/>
        <end position="147"/>
    </location>
</feature>
<dbReference type="InterPro" id="IPR001304">
    <property type="entry name" value="C-type_lectin-like"/>
</dbReference>
<dbReference type="SUPFAM" id="SSF56436">
    <property type="entry name" value="C-type lectin-like"/>
    <property type="match status" value="1"/>
</dbReference>
<dbReference type="PROSITE" id="PS00615">
    <property type="entry name" value="C_TYPE_LECTIN_1"/>
    <property type="match status" value="1"/>
</dbReference>
<sequence>MLLNQPDASSSSLSLVSVASAQTRQYHFVSTPLNWTEAQSFCRQVYTDLATIENTADVSAVNATTSNYTGKFSAWIGLYDDLVNSWRWSLDNSSFYGEGETEFRNWDLNPVQPNNQLGQQYCVVLYGGRLGTWGDTECSMELQFVCYAGKVF</sequence>
<dbReference type="Proteomes" id="UP000314980">
    <property type="component" value="Unassembled WGS sequence"/>
</dbReference>
<keyword evidence="1" id="KW-1015">Disulfide bond</keyword>
<keyword evidence="4" id="KW-1185">Reference proteome</keyword>
<reference evidence="3" key="3">
    <citation type="submission" date="2025-09" db="UniProtKB">
        <authorList>
            <consortium name="Ensembl"/>
        </authorList>
    </citation>
    <scope>IDENTIFICATION</scope>
</reference>
<organism evidence="3 4">
    <name type="scientific">Lates calcarifer</name>
    <name type="common">Barramundi</name>
    <name type="synonym">Holocentrus calcarifer</name>
    <dbReference type="NCBI Taxonomy" id="8187"/>
    <lineage>
        <taxon>Eukaryota</taxon>
        <taxon>Metazoa</taxon>
        <taxon>Chordata</taxon>
        <taxon>Craniata</taxon>
        <taxon>Vertebrata</taxon>
        <taxon>Euteleostomi</taxon>
        <taxon>Actinopterygii</taxon>
        <taxon>Neopterygii</taxon>
        <taxon>Teleostei</taxon>
        <taxon>Neoteleostei</taxon>
        <taxon>Acanthomorphata</taxon>
        <taxon>Carangaria</taxon>
        <taxon>Carangaria incertae sedis</taxon>
        <taxon>Centropomidae</taxon>
        <taxon>Lates</taxon>
    </lineage>
</organism>
<dbReference type="GeneTree" id="ENSGT00940000163911"/>
<dbReference type="PANTHER" id="PTHR45784">
    <property type="entry name" value="C-TYPE LECTIN DOMAIN FAMILY 20 MEMBER A-RELATED"/>
    <property type="match status" value="1"/>
</dbReference>
<dbReference type="AlphaFoldDB" id="A0A4W6EL56"/>
<reference evidence="4" key="1">
    <citation type="submission" date="2015-09" db="EMBL/GenBank/DDBJ databases">
        <authorList>
            <person name="Sai Rama Sridatta P."/>
        </authorList>
    </citation>
    <scope>NUCLEOTIDE SEQUENCE [LARGE SCALE GENOMIC DNA]</scope>
</reference>
<dbReference type="Ensembl" id="ENSLCAT00010039490.1">
    <property type="protein sequence ID" value="ENSLCAP00010038573.1"/>
    <property type="gene ID" value="ENSLCAG00010018056.1"/>
</dbReference>
<dbReference type="PANTHER" id="PTHR45784:SF3">
    <property type="entry name" value="C-TYPE LECTIN DOMAIN FAMILY 4 MEMBER K-LIKE-RELATED"/>
    <property type="match status" value="1"/>
</dbReference>
<dbReference type="InParanoid" id="A0A4W6EL56"/>
<reference evidence="3" key="2">
    <citation type="submission" date="2025-08" db="UniProtKB">
        <authorList>
            <consortium name="Ensembl"/>
        </authorList>
    </citation>
    <scope>IDENTIFICATION</scope>
</reference>
<dbReference type="PROSITE" id="PS50041">
    <property type="entry name" value="C_TYPE_LECTIN_2"/>
    <property type="match status" value="1"/>
</dbReference>